<evidence type="ECO:0000313" key="1">
    <source>
        <dbReference type="EMBL" id="SEM02315.1"/>
    </source>
</evidence>
<organism evidence="1 2">
    <name type="scientific">Roseovarius tolerans</name>
    <dbReference type="NCBI Taxonomy" id="74031"/>
    <lineage>
        <taxon>Bacteria</taxon>
        <taxon>Pseudomonadati</taxon>
        <taxon>Pseudomonadota</taxon>
        <taxon>Alphaproteobacteria</taxon>
        <taxon>Rhodobacterales</taxon>
        <taxon>Roseobacteraceae</taxon>
        <taxon>Roseovarius</taxon>
    </lineage>
</organism>
<protein>
    <recommendedName>
        <fullName evidence="3">Phage head-tail joining protein</fullName>
    </recommendedName>
</protein>
<evidence type="ECO:0000313" key="2">
    <source>
        <dbReference type="Proteomes" id="UP000182160"/>
    </source>
</evidence>
<dbReference type="RefSeq" id="WP_074784621.1">
    <property type="nucleotide sequence ID" value="NZ_FOBO01000001.1"/>
</dbReference>
<name>A0A1H7V0A9_9RHOB</name>
<sequence length="111" mass="11432">MGMTSTATRLIARFGQAATLTKPGAPSGPPWAPVPGAPVNHSVTVAVTNYTIEEIAGLSIAGDDLRVFMTAGVAPNTSDTLTIGGVNYGIHRVGVLGPDGVVICYELQVRR</sequence>
<dbReference type="AlphaFoldDB" id="A0A1H7V0A9"/>
<evidence type="ECO:0008006" key="3">
    <source>
        <dbReference type="Google" id="ProtNLM"/>
    </source>
</evidence>
<reference evidence="1 2" key="1">
    <citation type="submission" date="2016-10" db="EMBL/GenBank/DDBJ databases">
        <authorList>
            <person name="de Groot N.N."/>
        </authorList>
    </citation>
    <scope>NUCLEOTIDE SEQUENCE [LARGE SCALE GENOMIC DNA]</scope>
    <source>
        <strain evidence="1 2">DSM 11457</strain>
    </source>
</reference>
<dbReference type="EMBL" id="FOBO01000001">
    <property type="protein sequence ID" value="SEM02315.1"/>
    <property type="molecule type" value="Genomic_DNA"/>
</dbReference>
<accession>A0A1H7V0A9</accession>
<dbReference type="Proteomes" id="UP000182160">
    <property type="component" value="Unassembled WGS sequence"/>
</dbReference>
<proteinExistence type="predicted"/>
<gene>
    <name evidence="1" type="ORF">SAMN04488077_101320</name>
</gene>